<name>A0A1E3R693_9MYCO</name>
<proteinExistence type="predicted"/>
<organism evidence="1 2">
    <name type="scientific">Mycolicibacterium holsaticum</name>
    <dbReference type="NCBI Taxonomy" id="152142"/>
    <lineage>
        <taxon>Bacteria</taxon>
        <taxon>Bacillati</taxon>
        <taxon>Actinomycetota</taxon>
        <taxon>Actinomycetes</taxon>
        <taxon>Mycobacteriales</taxon>
        <taxon>Mycobacteriaceae</taxon>
        <taxon>Mycolicibacterium</taxon>
    </lineage>
</organism>
<reference evidence="2" key="1">
    <citation type="submission" date="2016-09" db="EMBL/GenBank/DDBJ databases">
        <authorList>
            <person name="Greninger A.L."/>
            <person name="Jerome K.R."/>
            <person name="Mcnair B."/>
            <person name="Wallis C."/>
            <person name="Fang F."/>
        </authorList>
    </citation>
    <scope>NUCLEOTIDE SEQUENCE [LARGE SCALE GENOMIC DNA]</scope>
    <source>
        <strain evidence="2">M7</strain>
    </source>
</reference>
<gene>
    <name evidence="1" type="ORF">BHQ17_25305</name>
</gene>
<accession>A0A1E3R693</accession>
<evidence type="ECO:0000313" key="1">
    <source>
        <dbReference type="EMBL" id="ODQ84902.1"/>
    </source>
</evidence>
<dbReference type="Proteomes" id="UP000094243">
    <property type="component" value="Unassembled WGS sequence"/>
</dbReference>
<dbReference type="EMBL" id="MIGZ01000224">
    <property type="protein sequence ID" value="ODQ84902.1"/>
    <property type="molecule type" value="Genomic_DNA"/>
</dbReference>
<sequence>MRRYALTVAVTVSDLIGEAMPIVRSCWPAIAKLAVQMDDRGPISHADVCVALGLSKDPALHGFELANIRAGIRAVPDSAW</sequence>
<dbReference type="AlphaFoldDB" id="A0A1E3R693"/>
<comment type="caution">
    <text evidence="1">The sequence shown here is derived from an EMBL/GenBank/DDBJ whole genome shotgun (WGS) entry which is preliminary data.</text>
</comment>
<keyword evidence="2" id="KW-1185">Reference proteome</keyword>
<evidence type="ECO:0000313" key="2">
    <source>
        <dbReference type="Proteomes" id="UP000094243"/>
    </source>
</evidence>
<protein>
    <submittedName>
        <fullName evidence="1">Uncharacterized protein</fullName>
    </submittedName>
</protein>